<dbReference type="PROSITE" id="PS00903">
    <property type="entry name" value="CYT_DCMP_DEAMINASES_1"/>
    <property type="match status" value="1"/>
</dbReference>
<evidence type="ECO:0000256" key="12">
    <source>
        <dbReference type="ARBA" id="ARBA00023268"/>
    </source>
</evidence>
<comment type="similarity">
    <text evidence="4 15">In the N-terminal section; belongs to the cytidine and deoxycytidylate deaminase family.</text>
</comment>
<evidence type="ECO:0000313" key="21">
    <source>
        <dbReference type="Proteomes" id="UP000264541"/>
    </source>
</evidence>
<feature type="binding site" evidence="17">
    <location>
        <position position="162"/>
    </location>
    <ligand>
        <name>substrate</name>
    </ligand>
</feature>
<evidence type="ECO:0000256" key="5">
    <source>
        <dbReference type="ARBA" id="ARBA00007417"/>
    </source>
</evidence>
<proteinExistence type="inferred from homology"/>
<evidence type="ECO:0000256" key="9">
    <source>
        <dbReference type="ARBA" id="ARBA00022833"/>
    </source>
</evidence>
<comment type="catalytic activity">
    <reaction evidence="14 15">
        <text>2,5-diamino-6-hydroxy-4-(5-phosphoribosylamino)-pyrimidine + H2O + H(+) = 5-amino-6-(5-phospho-D-ribosylamino)uracil + NH4(+)</text>
        <dbReference type="Rhea" id="RHEA:21868"/>
        <dbReference type="ChEBI" id="CHEBI:15377"/>
        <dbReference type="ChEBI" id="CHEBI:15378"/>
        <dbReference type="ChEBI" id="CHEBI:28938"/>
        <dbReference type="ChEBI" id="CHEBI:58453"/>
        <dbReference type="ChEBI" id="CHEBI:58614"/>
        <dbReference type="EC" id="3.5.4.26"/>
    </reaction>
</comment>
<comment type="caution">
    <text evidence="20">The sequence shown here is derived from an EMBL/GenBank/DDBJ whole genome shotgun (WGS) entry which is preliminary data.</text>
</comment>
<gene>
    <name evidence="20" type="primary">ribD</name>
    <name evidence="20" type="ORF">D0469_13435</name>
</gene>
<dbReference type="Pfam" id="PF01872">
    <property type="entry name" value="RibD_C"/>
    <property type="match status" value="1"/>
</dbReference>
<dbReference type="InterPro" id="IPR011549">
    <property type="entry name" value="RibD_C"/>
</dbReference>
<dbReference type="GO" id="GO:0008270">
    <property type="term" value="F:zinc ion binding"/>
    <property type="evidence" value="ECO:0007669"/>
    <property type="project" value="InterPro"/>
</dbReference>
<dbReference type="UniPathway" id="UPA00275">
    <property type="reaction ID" value="UER00401"/>
</dbReference>
<dbReference type="GO" id="GO:0050661">
    <property type="term" value="F:NADP binding"/>
    <property type="evidence" value="ECO:0007669"/>
    <property type="project" value="InterPro"/>
</dbReference>
<evidence type="ECO:0000256" key="7">
    <source>
        <dbReference type="ARBA" id="ARBA00022723"/>
    </source>
</evidence>
<feature type="binding site" evidence="17">
    <location>
        <position position="216"/>
    </location>
    <ligand>
        <name>NADP(+)</name>
        <dbReference type="ChEBI" id="CHEBI:58349"/>
    </ligand>
</feature>
<evidence type="ECO:0000256" key="2">
    <source>
        <dbReference type="ARBA" id="ARBA00004882"/>
    </source>
</evidence>
<dbReference type="InterPro" id="IPR016193">
    <property type="entry name" value="Cytidine_deaminase-like"/>
</dbReference>
<dbReference type="Gene3D" id="3.40.430.10">
    <property type="entry name" value="Dihydrofolate Reductase, subunit A"/>
    <property type="match status" value="1"/>
</dbReference>
<evidence type="ECO:0000256" key="3">
    <source>
        <dbReference type="ARBA" id="ARBA00004910"/>
    </source>
</evidence>
<keyword evidence="6 15" id="KW-0686">Riboflavin biosynthesis</keyword>
<dbReference type="SUPFAM" id="SSF53927">
    <property type="entry name" value="Cytidine deaminase-like"/>
    <property type="match status" value="1"/>
</dbReference>
<dbReference type="GO" id="GO:0008703">
    <property type="term" value="F:5-amino-6-(5-phosphoribosylamino)uracil reductase activity"/>
    <property type="evidence" value="ECO:0007669"/>
    <property type="project" value="UniProtKB-EC"/>
</dbReference>
<feature type="active site" description="Proton donor" evidence="16">
    <location>
        <position position="46"/>
    </location>
</feature>
<feature type="binding site" evidence="17">
    <location>
        <begin position="287"/>
        <end position="293"/>
    </location>
    <ligand>
        <name>NADP(+)</name>
        <dbReference type="ChEBI" id="CHEBI:58349"/>
    </ligand>
</feature>
<dbReference type="NCBIfam" id="TIGR00326">
    <property type="entry name" value="eubact_ribD"/>
    <property type="match status" value="1"/>
</dbReference>
<evidence type="ECO:0000256" key="14">
    <source>
        <dbReference type="ARBA" id="ARBA00049886"/>
    </source>
</evidence>
<dbReference type="InterPro" id="IPR016192">
    <property type="entry name" value="APOBEC/CMP_deaminase_Zn-bd"/>
</dbReference>
<dbReference type="PANTHER" id="PTHR38011:SF7">
    <property type="entry name" value="2,5-DIAMINO-6-RIBOSYLAMINO-4(3H)-PYRIMIDINONE 5'-PHOSPHATE REDUCTASE"/>
    <property type="match status" value="1"/>
</dbReference>
<dbReference type="EC" id="3.5.4.26" evidence="15"/>
<comment type="catalytic activity">
    <reaction evidence="13 15">
        <text>5-amino-6-(5-phospho-D-ribitylamino)uracil + NADP(+) = 5-amino-6-(5-phospho-D-ribosylamino)uracil + NADPH + H(+)</text>
        <dbReference type="Rhea" id="RHEA:17845"/>
        <dbReference type="ChEBI" id="CHEBI:15378"/>
        <dbReference type="ChEBI" id="CHEBI:57783"/>
        <dbReference type="ChEBI" id="CHEBI:58349"/>
        <dbReference type="ChEBI" id="CHEBI:58421"/>
        <dbReference type="ChEBI" id="CHEBI:58453"/>
        <dbReference type="EC" id="1.1.1.193"/>
    </reaction>
</comment>
<keyword evidence="9 15" id="KW-0862">Zinc</keyword>
<dbReference type="AlphaFoldDB" id="A0A372LLR8"/>
<keyword evidence="7 15" id="KW-0479">Metal-binding</keyword>
<organism evidence="20 21">
    <name type="scientific">Peribacillus saganii</name>
    <dbReference type="NCBI Taxonomy" id="2303992"/>
    <lineage>
        <taxon>Bacteria</taxon>
        <taxon>Bacillati</taxon>
        <taxon>Bacillota</taxon>
        <taxon>Bacilli</taxon>
        <taxon>Bacillales</taxon>
        <taxon>Bacillaceae</taxon>
        <taxon>Peribacillus</taxon>
    </lineage>
</organism>
<evidence type="ECO:0000256" key="1">
    <source>
        <dbReference type="ARBA" id="ARBA00002151"/>
    </source>
</evidence>
<dbReference type="InterPro" id="IPR002734">
    <property type="entry name" value="RibDG_C"/>
</dbReference>
<name>A0A372LLR8_9BACI</name>
<dbReference type="InterPro" id="IPR004794">
    <property type="entry name" value="Eubact_RibD"/>
</dbReference>
<comment type="pathway">
    <text evidence="3 15">Cofactor biosynthesis; riboflavin biosynthesis; 5-amino-6-(D-ribitylamino)uracil from GTP: step 3/4.</text>
</comment>
<feature type="binding site" evidence="18">
    <location>
        <position position="69"/>
    </location>
    <ligand>
        <name>Zn(2+)</name>
        <dbReference type="ChEBI" id="CHEBI:29105"/>
        <note>catalytic</note>
    </ligand>
</feature>
<feature type="binding site" evidence="17">
    <location>
        <position position="198"/>
    </location>
    <ligand>
        <name>substrate</name>
    </ligand>
</feature>
<comment type="similarity">
    <text evidence="5 15">In the C-terminal section; belongs to the HTP reductase family.</text>
</comment>
<evidence type="ECO:0000256" key="18">
    <source>
        <dbReference type="PIRSR" id="PIRSR006769-3"/>
    </source>
</evidence>
<dbReference type="NCBIfam" id="TIGR00227">
    <property type="entry name" value="ribD_Cterm"/>
    <property type="match status" value="1"/>
</dbReference>
<dbReference type="FunFam" id="3.40.140.10:FF:000025">
    <property type="entry name" value="Riboflavin biosynthesis protein RibD"/>
    <property type="match status" value="1"/>
</dbReference>
<feature type="domain" description="CMP/dCMP-type deaminase" evidence="19">
    <location>
        <begin position="1"/>
        <end position="116"/>
    </location>
</feature>
<dbReference type="GO" id="GO:0009231">
    <property type="term" value="P:riboflavin biosynthetic process"/>
    <property type="evidence" value="ECO:0007669"/>
    <property type="project" value="UniProtKB-UniPathway"/>
</dbReference>
<evidence type="ECO:0000256" key="16">
    <source>
        <dbReference type="PIRSR" id="PIRSR006769-1"/>
    </source>
</evidence>
<comment type="pathway">
    <text evidence="2 15">Cofactor biosynthesis; riboflavin biosynthesis; 5-amino-6-(D-ribitylamino)uracil from GTP: step 2/4.</text>
</comment>
<evidence type="ECO:0000256" key="8">
    <source>
        <dbReference type="ARBA" id="ARBA00022801"/>
    </source>
</evidence>
<dbReference type="CDD" id="cd01284">
    <property type="entry name" value="Riboflavin_deaminase-reductase"/>
    <property type="match status" value="1"/>
</dbReference>
<evidence type="ECO:0000256" key="10">
    <source>
        <dbReference type="ARBA" id="ARBA00022857"/>
    </source>
</evidence>
<feature type="binding site" evidence="17">
    <location>
        <position position="148"/>
    </location>
    <ligand>
        <name>NADP(+)</name>
        <dbReference type="ChEBI" id="CHEBI:58349"/>
    </ligand>
</feature>
<evidence type="ECO:0000259" key="19">
    <source>
        <dbReference type="PROSITE" id="PS51747"/>
    </source>
</evidence>
<reference evidence="20 21" key="1">
    <citation type="submission" date="2018-08" db="EMBL/GenBank/DDBJ databases">
        <title>Bacillus chawlae sp. nov., Bacillus glennii sp. nov., and Bacillus saganii sp. nov. Isolated from the Vehicle Assembly Building at Kennedy Space Center where the Viking Spacecraft were Assembled.</title>
        <authorList>
            <person name="Seuylemezian A."/>
            <person name="Vaishampayan P."/>
        </authorList>
    </citation>
    <scope>NUCLEOTIDE SEQUENCE [LARGE SCALE GENOMIC DNA]</scope>
    <source>
        <strain evidence="20 21">V47-23a</strain>
    </source>
</reference>
<dbReference type="SUPFAM" id="SSF53597">
    <property type="entry name" value="Dihydrofolate reductase-like"/>
    <property type="match status" value="1"/>
</dbReference>
<dbReference type="GO" id="GO:0008835">
    <property type="term" value="F:diaminohydroxyphosphoribosylaminopyrimidine deaminase activity"/>
    <property type="evidence" value="ECO:0007669"/>
    <property type="project" value="UniProtKB-EC"/>
</dbReference>
<dbReference type="PIRSF" id="PIRSF006769">
    <property type="entry name" value="RibD"/>
    <property type="match status" value="1"/>
</dbReference>
<dbReference type="EMBL" id="QVTE01000037">
    <property type="protein sequence ID" value="RFU67930.1"/>
    <property type="molecule type" value="Genomic_DNA"/>
</dbReference>
<dbReference type="Proteomes" id="UP000264541">
    <property type="component" value="Unassembled WGS sequence"/>
</dbReference>
<feature type="binding site" evidence="17">
    <location>
        <position position="178"/>
    </location>
    <ligand>
        <name>substrate</name>
    </ligand>
</feature>
<feature type="binding site" evidence="17">
    <location>
        <position position="194"/>
    </location>
    <ligand>
        <name>NADP(+)</name>
        <dbReference type="ChEBI" id="CHEBI:58349"/>
    </ligand>
</feature>
<feature type="binding site" evidence="17">
    <location>
        <position position="201"/>
    </location>
    <ligand>
        <name>substrate</name>
    </ligand>
</feature>
<evidence type="ECO:0000256" key="17">
    <source>
        <dbReference type="PIRSR" id="PIRSR006769-2"/>
    </source>
</evidence>
<keyword evidence="12" id="KW-0511">Multifunctional enzyme</keyword>
<feature type="binding site" evidence="17">
    <location>
        <position position="285"/>
    </location>
    <ligand>
        <name>substrate</name>
    </ligand>
</feature>
<comment type="function">
    <text evidence="1 15">Converts 2,5-diamino-6-(ribosylamino)-4(3h)-pyrimidinone 5'-phosphate into 5-amino-6-(ribosylamino)-2,4(1h,3h)-pyrimidinedione 5'-phosphate.</text>
</comment>
<dbReference type="Gene3D" id="3.40.140.10">
    <property type="entry name" value="Cytidine Deaminase, domain 2"/>
    <property type="match status" value="1"/>
</dbReference>
<accession>A0A372LLR8</accession>
<evidence type="ECO:0000256" key="4">
    <source>
        <dbReference type="ARBA" id="ARBA00005259"/>
    </source>
</evidence>
<keyword evidence="10 15" id="KW-0521">NADP</keyword>
<dbReference type="InterPro" id="IPR050765">
    <property type="entry name" value="Riboflavin_Biosynth_HTPR"/>
</dbReference>
<feature type="binding site" evidence="18">
    <location>
        <position position="78"/>
    </location>
    <ligand>
        <name>Zn(2+)</name>
        <dbReference type="ChEBI" id="CHEBI:29105"/>
        <note>catalytic</note>
    </ligand>
</feature>
<evidence type="ECO:0000256" key="15">
    <source>
        <dbReference type="PIRNR" id="PIRNR006769"/>
    </source>
</evidence>
<evidence type="ECO:0000313" key="20">
    <source>
        <dbReference type="EMBL" id="RFU67930.1"/>
    </source>
</evidence>
<dbReference type="PROSITE" id="PS51747">
    <property type="entry name" value="CYT_DCMP_DEAMINASES_2"/>
    <property type="match status" value="1"/>
</dbReference>
<feature type="binding site" evidence="17">
    <location>
        <position position="164"/>
    </location>
    <ligand>
        <name>NADP(+)</name>
        <dbReference type="ChEBI" id="CHEBI:58349"/>
    </ligand>
</feature>
<dbReference type="InterPro" id="IPR002125">
    <property type="entry name" value="CMP_dCMP_dom"/>
</dbReference>
<evidence type="ECO:0000256" key="6">
    <source>
        <dbReference type="ARBA" id="ARBA00022619"/>
    </source>
</evidence>
<evidence type="ECO:0000256" key="11">
    <source>
        <dbReference type="ARBA" id="ARBA00023002"/>
    </source>
</evidence>
<sequence>MNLALELASATRGQTAPNPMVGSVIVNNGEIVGMGAHLIAGEPHAEVHALRMAGEKAKGAAIYVTLEPCSHYGRTPPCAEAIIAAGIKRVIIASQDPNPHVSGKGIKLMKEAGIEVTIGVLAQKADKLNEVFFYNMAKQLPFVTMKQAITLDGKIATKTGHSKWITGELARQDVHIDRSVHDAILVGSNTILRDNPRLTNRSQTSKRQLIRLILDTNLNIPKDSNVLTDGAAPTWIITGSEITDEKAAQYANEYIKVIRMSTPEIQIEETLKVLFENGITSIYVEGGQQVNASFLKSGFVNRIVTYLSPKIIGGSEAPNMIGDLQIMTMSEAFQLSFESIEQLGDDIKITSKLK</sequence>
<dbReference type="Pfam" id="PF00383">
    <property type="entry name" value="dCMP_cyt_deam_1"/>
    <property type="match status" value="1"/>
</dbReference>
<keyword evidence="21" id="KW-1185">Reference proteome</keyword>
<dbReference type="InterPro" id="IPR024072">
    <property type="entry name" value="DHFR-like_dom_sf"/>
</dbReference>
<dbReference type="PANTHER" id="PTHR38011">
    <property type="entry name" value="DIHYDROFOLATE REDUCTASE FAMILY PROTEIN (AFU_ORTHOLOGUE AFUA_8G06820)"/>
    <property type="match status" value="1"/>
</dbReference>
<protein>
    <recommendedName>
        <fullName evidence="15">Riboflavin biosynthesis protein RibD</fullName>
    </recommendedName>
    <domain>
        <recommendedName>
            <fullName evidence="15">Diaminohydroxyphosphoribosylaminopyrimidine deaminase</fullName>
            <shortName evidence="15">DRAP deaminase</shortName>
            <ecNumber evidence="15">3.5.4.26</ecNumber>
        </recommendedName>
        <alternativeName>
            <fullName evidence="15">Riboflavin-specific deaminase</fullName>
        </alternativeName>
    </domain>
    <domain>
        <recommendedName>
            <fullName evidence="15">5-amino-6-(5-phosphoribosylamino)uracil reductase</fullName>
            <ecNumber evidence="15">1.1.1.193</ecNumber>
        </recommendedName>
        <alternativeName>
            <fullName evidence="15">HTP reductase</fullName>
        </alternativeName>
    </domain>
</protein>
<dbReference type="EC" id="1.1.1.193" evidence="15"/>
<comment type="cofactor">
    <cofactor evidence="15 18">
        <name>Zn(2+)</name>
        <dbReference type="ChEBI" id="CHEBI:29105"/>
    </cofactor>
    <text evidence="15 18">Binds 1 zinc ion.</text>
</comment>
<keyword evidence="8 15" id="KW-0378">Hydrolase</keyword>
<evidence type="ECO:0000256" key="13">
    <source>
        <dbReference type="ARBA" id="ARBA00049861"/>
    </source>
</evidence>
<feature type="binding site" evidence="18">
    <location>
        <position position="44"/>
    </location>
    <ligand>
        <name>Zn(2+)</name>
        <dbReference type="ChEBI" id="CHEBI:29105"/>
        <note>catalytic</note>
    </ligand>
</feature>
<keyword evidence="11 15" id="KW-0560">Oxidoreductase</keyword>
<feature type="binding site" evidence="17">
    <location>
        <position position="190"/>
    </location>
    <ligand>
        <name>NADP(+)</name>
        <dbReference type="ChEBI" id="CHEBI:58349"/>
    </ligand>
</feature>